<protein>
    <recommendedName>
        <fullName evidence="3">Transposase MuDR plant domain-containing protein</fullName>
    </recommendedName>
</protein>
<organism evidence="1 2">
    <name type="scientific">Gossypium arboreum</name>
    <name type="common">Tree cotton</name>
    <name type="synonym">Gossypium nanking</name>
    <dbReference type="NCBI Taxonomy" id="29729"/>
    <lineage>
        <taxon>Eukaryota</taxon>
        <taxon>Viridiplantae</taxon>
        <taxon>Streptophyta</taxon>
        <taxon>Embryophyta</taxon>
        <taxon>Tracheophyta</taxon>
        <taxon>Spermatophyta</taxon>
        <taxon>Magnoliopsida</taxon>
        <taxon>eudicotyledons</taxon>
        <taxon>Gunneridae</taxon>
        <taxon>Pentapetalae</taxon>
        <taxon>rosids</taxon>
        <taxon>malvids</taxon>
        <taxon>Malvales</taxon>
        <taxon>Malvaceae</taxon>
        <taxon>Malvoideae</taxon>
        <taxon>Gossypium</taxon>
    </lineage>
</organism>
<accession>A0ABR0QLC6</accession>
<gene>
    <name evidence="1" type="ORF">PVK06_009011</name>
</gene>
<evidence type="ECO:0000313" key="1">
    <source>
        <dbReference type="EMBL" id="KAK5840132.1"/>
    </source>
</evidence>
<dbReference type="Proteomes" id="UP001358586">
    <property type="component" value="Chromosome 3"/>
</dbReference>
<evidence type="ECO:0000313" key="2">
    <source>
        <dbReference type="Proteomes" id="UP001358586"/>
    </source>
</evidence>
<comment type="caution">
    <text evidence="1">The sequence shown here is derived from an EMBL/GenBank/DDBJ whole genome shotgun (WGS) entry which is preliminary data.</text>
</comment>
<name>A0ABR0QLC6_GOSAR</name>
<reference evidence="1 2" key="1">
    <citation type="submission" date="2023-03" db="EMBL/GenBank/DDBJ databases">
        <title>WGS of Gossypium arboreum.</title>
        <authorList>
            <person name="Yu D."/>
        </authorList>
    </citation>
    <scope>NUCLEOTIDE SEQUENCE [LARGE SCALE GENOMIC DNA]</scope>
    <source>
        <tissue evidence="1">Leaf</tissue>
    </source>
</reference>
<keyword evidence="2" id="KW-1185">Reference proteome</keyword>
<dbReference type="EMBL" id="JARKNE010000003">
    <property type="protein sequence ID" value="KAK5840132.1"/>
    <property type="molecule type" value="Genomic_DNA"/>
</dbReference>
<proteinExistence type="predicted"/>
<evidence type="ECO:0008006" key="3">
    <source>
        <dbReference type="Google" id="ProtNLM"/>
    </source>
</evidence>
<sequence>MQYPNKDAFFTALKWYSFKNGLNYHVTKSRSEKFKGKCKCAARGVSQDHPRLDSDMISDIILPMVKGSPRILVSVLIAGICSQHDYTPSYYKAWVAKPKAMDKLHHGWENSYNYLC</sequence>